<organism evidence="9 10">
    <name type="scientific">Stylophora pistillata</name>
    <name type="common">Smooth cauliflower coral</name>
    <dbReference type="NCBI Taxonomy" id="50429"/>
    <lineage>
        <taxon>Eukaryota</taxon>
        <taxon>Metazoa</taxon>
        <taxon>Cnidaria</taxon>
        <taxon>Anthozoa</taxon>
        <taxon>Hexacorallia</taxon>
        <taxon>Scleractinia</taxon>
        <taxon>Astrocoeniina</taxon>
        <taxon>Pocilloporidae</taxon>
        <taxon>Stylophora</taxon>
    </lineage>
</organism>
<reference evidence="10" key="1">
    <citation type="journal article" date="2017" name="bioRxiv">
        <title>Comparative analysis of the genomes of Stylophora pistillata and Acropora digitifera provides evidence for extensive differences between species of corals.</title>
        <authorList>
            <person name="Voolstra C.R."/>
            <person name="Li Y."/>
            <person name="Liew Y.J."/>
            <person name="Baumgarten S."/>
            <person name="Zoccola D."/>
            <person name="Flot J.-F."/>
            <person name="Tambutte S."/>
            <person name="Allemand D."/>
            <person name="Aranda M."/>
        </authorList>
    </citation>
    <scope>NUCLEOTIDE SEQUENCE [LARGE SCALE GENOMIC DNA]</scope>
</reference>
<accession>A0A2B4RCQ5</accession>
<keyword evidence="6" id="KW-0378">Hydrolase</keyword>
<evidence type="ECO:0000256" key="2">
    <source>
        <dbReference type="ARBA" id="ARBA00004123"/>
    </source>
</evidence>
<dbReference type="InterPro" id="IPR045249">
    <property type="entry name" value="HARBI1-like"/>
</dbReference>
<dbReference type="GO" id="GO:0005634">
    <property type="term" value="C:nucleus"/>
    <property type="evidence" value="ECO:0007669"/>
    <property type="project" value="UniProtKB-SubCell"/>
</dbReference>
<comment type="subcellular location">
    <subcellularLocation>
        <location evidence="2">Nucleus</location>
    </subcellularLocation>
</comment>
<sequence>MRHTENDRSVWAFPRISGVLETEFMNLSEQRWLESYRVPKRTFQQLVHSLQGVERAATRMRRPVPVVTIVVMLLKRLGKGLDYREIGDEFGVGASTAGEKVNTAMWFLIETKKYMISRLQEGRNSEVIIEGFFIRWNFPQCVGAIDSTYIPIKTPQNHHTDYFNRKSFHSVIVQAVCDSEFCITDICAGWPGKAHDARVLSRSKIGEKLINGTVVAGHNTLARDINGTAIEPFLVGDPAYPFCKHLMKDFTGSNLSSEKEYFNYRLNCARIQIERTFEGDAGYLEEWDSRDAEEMDELPALGPLSDDVGVGNAQLIRSVLCQYITEN</sequence>
<comment type="caution">
    <text evidence="9">The sequence shown here is derived from an EMBL/GenBank/DDBJ whole genome shotgun (WGS) entry which is preliminary data.</text>
</comment>
<evidence type="ECO:0000313" key="10">
    <source>
        <dbReference type="Proteomes" id="UP000225706"/>
    </source>
</evidence>
<name>A0A2B4RCQ5_STYPI</name>
<dbReference type="EMBL" id="LSMT01000649">
    <property type="protein sequence ID" value="PFX15431.1"/>
    <property type="molecule type" value="Genomic_DNA"/>
</dbReference>
<evidence type="ECO:0000256" key="4">
    <source>
        <dbReference type="ARBA" id="ARBA00022722"/>
    </source>
</evidence>
<evidence type="ECO:0000256" key="6">
    <source>
        <dbReference type="ARBA" id="ARBA00022801"/>
    </source>
</evidence>
<dbReference type="GO" id="GO:0016787">
    <property type="term" value="F:hydrolase activity"/>
    <property type="evidence" value="ECO:0007669"/>
    <property type="project" value="UniProtKB-KW"/>
</dbReference>
<evidence type="ECO:0000259" key="8">
    <source>
        <dbReference type="Pfam" id="PF13359"/>
    </source>
</evidence>
<dbReference type="GO" id="GO:0004518">
    <property type="term" value="F:nuclease activity"/>
    <property type="evidence" value="ECO:0007669"/>
    <property type="project" value="UniProtKB-KW"/>
</dbReference>
<comment type="cofactor">
    <cofactor evidence="1">
        <name>a divalent metal cation</name>
        <dbReference type="ChEBI" id="CHEBI:60240"/>
    </cofactor>
</comment>
<dbReference type="Proteomes" id="UP000225706">
    <property type="component" value="Unassembled WGS sequence"/>
</dbReference>
<dbReference type="STRING" id="50429.A0A2B4RCQ5"/>
<keyword evidence="7" id="KW-0539">Nucleus</keyword>
<proteinExistence type="inferred from homology"/>
<evidence type="ECO:0000256" key="5">
    <source>
        <dbReference type="ARBA" id="ARBA00022723"/>
    </source>
</evidence>
<keyword evidence="10" id="KW-1185">Reference proteome</keyword>
<evidence type="ECO:0000256" key="7">
    <source>
        <dbReference type="ARBA" id="ARBA00023242"/>
    </source>
</evidence>
<dbReference type="OrthoDB" id="5984413at2759"/>
<dbReference type="Pfam" id="PF13359">
    <property type="entry name" value="DDE_Tnp_4"/>
    <property type="match status" value="1"/>
</dbReference>
<evidence type="ECO:0000313" key="9">
    <source>
        <dbReference type="EMBL" id="PFX15431.1"/>
    </source>
</evidence>
<comment type="similarity">
    <text evidence="3">Belongs to the HARBI1 family.</text>
</comment>
<evidence type="ECO:0000256" key="1">
    <source>
        <dbReference type="ARBA" id="ARBA00001968"/>
    </source>
</evidence>
<gene>
    <name evidence="9" type="primary">harbi1</name>
    <name evidence="9" type="ORF">AWC38_SpisGene20342</name>
</gene>
<evidence type="ECO:0000256" key="3">
    <source>
        <dbReference type="ARBA" id="ARBA00006958"/>
    </source>
</evidence>
<dbReference type="AlphaFoldDB" id="A0A2B4RCQ5"/>
<keyword evidence="5" id="KW-0479">Metal-binding</keyword>
<feature type="domain" description="DDE Tnp4" evidence="8">
    <location>
        <begin position="145"/>
        <end position="278"/>
    </location>
</feature>
<keyword evidence="4" id="KW-0540">Nuclease</keyword>
<dbReference type="PANTHER" id="PTHR22930">
    <property type="match status" value="1"/>
</dbReference>
<dbReference type="GO" id="GO:0046872">
    <property type="term" value="F:metal ion binding"/>
    <property type="evidence" value="ECO:0007669"/>
    <property type="project" value="UniProtKB-KW"/>
</dbReference>
<dbReference type="PANTHER" id="PTHR22930:SF85">
    <property type="entry name" value="GH03217P-RELATED"/>
    <property type="match status" value="1"/>
</dbReference>
<dbReference type="InterPro" id="IPR027806">
    <property type="entry name" value="HARBI1_dom"/>
</dbReference>
<protein>
    <submittedName>
        <fullName evidence="9">Putative nuclease HARBI1</fullName>
    </submittedName>
</protein>